<dbReference type="InterPro" id="IPR012334">
    <property type="entry name" value="Pectin_lyas_fold"/>
</dbReference>
<evidence type="ECO:0000256" key="4">
    <source>
        <dbReference type="ARBA" id="ARBA00013229"/>
    </source>
</evidence>
<gene>
    <name evidence="13" type="primary">LOC107414090</name>
</gene>
<dbReference type="InterPro" id="IPR011050">
    <property type="entry name" value="Pectin_lyase_fold/virulence"/>
</dbReference>
<dbReference type="PROSITE" id="PS00503">
    <property type="entry name" value="PECTINESTERASE_2"/>
    <property type="match status" value="1"/>
</dbReference>
<dbReference type="InterPro" id="IPR033131">
    <property type="entry name" value="Pectinesterase_Asp_AS"/>
</dbReference>
<dbReference type="GO" id="GO:0045490">
    <property type="term" value="P:pectin catabolic process"/>
    <property type="evidence" value="ECO:0007669"/>
    <property type="project" value="UniProtKB-UniRule"/>
</dbReference>
<comment type="subcellular location">
    <subcellularLocation>
        <location evidence="1">Secreted</location>
        <location evidence="1">Cell wall</location>
    </subcellularLocation>
</comment>
<proteinExistence type="inferred from homology"/>
<evidence type="ECO:0000259" key="11">
    <source>
        <dbReference type="Pfam" id="PF01095"/>
    </source>
</evidence>
<organism evidence="12 13">
    <name type="scientific">Ziziphus jujuba</name>
    <name type="common">Chinese jujube</name>
    <name type="synonym">Ziziphus sativa</name>
    <dbReference type="NCBI Taxonomy" id="326968"/>
    <lineage>
        <taxon>Eukaryota</taxon>
        <taxon>Viridiplantae</taxon>
        <taxon>Streptophyta</taxon>
        <taxon>Embryophyta</taxon>
        <taxon>Tracheophyta</taxon>
        <taxon>Spermatophyta</taxon>
        <taxon>Magnoliopsida</taxon>
        <taxon>eudicotyledons</taxon>
        <taxon>Gunneridae</taxon>
        <taxon>Pentapetalae</taxon>
        <taxon>rosids</taxon>
        <taxon>fabids</taxon>
        <taxon>Rosales</taxon>
        <taxon>Rhamnaceae</taxon>
        <taxon>Paliureae</taxon>
        <taxon>Ziziphus</taxon>
    </lineage>
</organism>
<evidence type="ECO:0000256" key="8">
    <source>
        <dbReference type="ARBA" id="ARBA00047928"/>
    </source>
</evidence>
<feature type="domain" description="Pectinesterase catalytic" evidence="11">
    <location>
        <begin position="78"/>
        <end position="363"/>
    </location>
</feature>
<comment type="pathway">
    <text evidence="2 10">Glycan metabolism; pectin degradation; 2-dehydro-3-deoxy-D-gluconate from pectin: step 1/5.</text>
</comment>
<keyword evidence="12" id="KW-1185">Reference proteome</keyword>
<dbReference type="InterPro" id="IPR000070">
    <property type="entry name" value="Pectinesterase_cat"/>
</dbReference>
<dbReference type="UniPathway" id="UPA00545">
    <property type="reaction ID" value="UER00823"/>
</dbReference>
<dbReference type="PANTHER" id="PTHR31321:SF87">
    <property type="entry name" value="PECTINESTERASE 63-RELATED"/>
    <property type="match status" value="1"/>
</dbReference>
<dbReference type="Pfam" id="PF01095">
    <property type="entry name" value="Pectinesterase"/>
    <property type="match status" value="1"/>
</dbReference>
<dbReference type="GO" id="GO:0042545">
    <property type="term" value="P:cell wall modification"/>
    <property type="evidence" value="ECO:0007669"/>
    <property type="project" value="UniProtKB-UniRule"/>
</dbReference>
<evidence type="ECO:0000313" key="12">
    <source>
        <dbReference type="Proteomes" id="UP001652623"/>
    </source>
</evidence>
<name>A0A6P3ZVW0_ZIZJJ</name>
<dbReference type="FunCoup" id="A0A6P3ZVW0">
    <property type="interactions" value="140"/>
</dbReference>
<protein>
    <recommendedName>
        <fullName evidence="4 10">Pectinesterase</fullName>
        <ecNumber evidence="4 10">3.1.1.11</ecNumber>
    </recommendedName>
</protein>
<evidence type="ECO:0000256" key="1">
    <source>
        <dbReference type="ARBA" id="ARBA00004191"/>
    </source>
</evidence>
<evidence type="ECO:0000256" key="2">
    <source>
        <dbReference type="ARBA" id="ARBA00005184"/>
    </source>
</evidence>
<keyword evidence="5" id="KW-0134">Cell wall</keyword>
<dbReference type="SUPFAM" id="SSF51126">
    <property type="entry name" value="Pectin lyase-like"/>
    <property type="match status" value="1"/>
</dbReference>
<dbReference type="Proteomes" id="UP001652623">
    <property type="component" value="Chromosome 8"/>
</dbReference>
<dbReference type="PANTHER" id="PTHR31321">
    <property type="entry name" value="ACYL-COA THIOESTER HYDROLASE YBHC-RELATED"/>
    <property type="match status" value="1"/>
</dbReference>
<evidence type="ECO:0000256" key="10">
    <source>
        <dbReference type="RuleBase" id="RU000589"/>
    </source>
</evidence>
<dbReference type="GeneID" id="107414090"/>
<keyword evidence="7 10" id="KW-0063">Aspartyl esterase</keyword>
<evidence type="ECO:0000256" key="5">
    <source>
        <dbReference type="ARBA" id="ARBA00022512"/>
    </source>
</evidence>
<keyword evidence="5" id="KW-0964">Secreted</keyword>
<dbReference type="Gene3D" id="2.160.20.10">
    <property type="entry name" value="Single-stranded right-handed beta-helix, Pectin lyase-like"/>
    <property type="match status" value="1"/>
</dbReference>
<dbReference type="EC" id="3.1.1.11" evidence="4 10"/>
<feature type="active site" evidence="9">
    <location>
        <position position="229"/>
    </location>
</feature>
<comment type="catalytic activity">
    <reaction evidence="8 10">
        <text>[(1-&gt;4)-alpha-D-galacturonosyl methyl ester](n) + n H2O = [(1-&gt;4)-alpha-D-galacturonosyl](n) + n methanol + n H(+)</text>
        <dbReference type="Rhea" id="RHEA:22380"/>
        <dbReference type="Rhea" id="RHEA-COMP:14570"/>
        <dbReference type="Rhea" id="RHEA-COMP:14573"/>
        <dbReference type="ChEBI" id="CHEBI:15377"/>
        <dbReference type="ChEBI" id="CHEBI:15378"/>
        <dbReference type="ChEBI" id="CHEBI:17790"/>
        <dbReference type="ChEBI" id="CHEBI:140522"/>
        <dbReference type="ChEBI" id="CHEBI:140523"/>
        <dbReference type="EC" id="3.1.1.11"/>
    </reaction>
</comment>
<dbReference type="GO" id="GO:0030599">
    <property type="term" value="F:pectinesterase activity"/>
    <property type="evidence" value="ECO:0007669"/>
    <property type="project" value="UniProtKB-UniRule"/>
</dbReference>
<evidence type="ECO:0000256" key="6">
    <source>
        <dbReference type="ARBA" id="ARBA00022801"/>
    </source>
</evidence>
<dbReference type="KEGG" id="zju:107414090"/>
<evidence type="ECO:0000313" key="13">
    <source>
        <dbReference type="RefSeq" id="XP_015877674.2"/>
    </source>
</evidence>
<evidence type="ECO:0000256" key="3">
    <source>
        <dbReference type="ARBA" id="ARBA00008891"/>
    </source>
</evidence>
<evidence type="ECO:0000256" key="7">
    <source>
        <dbReference type="ARBA" id="ARBA00023085"/>
    </source>
</evidence>
<reference evidence="13" key="1">
    <citation type="submission" date="2025-08" db="UniProtKB">
        <authorList>
            <consortium name="RefSeq"/>
        </authorList>
    </citation>
    <scope>IDENTIFICATION</scope>
    <source>
        <tissue evidence="13">Seedling</tissue>
    </source>
</reference>
<comment type="similarity">
    <text evidence="3">Belongs to the pectinesterase family.</text>
</comment>
<keyword evidence="6 10" id="KW-0378">Hydrolase</keyword>
<dbReference type="InParanoid" id="A0A6P3ZVW0"/>
<dbReference type="RefSeq" id="XP_015877674.2">
    <property type="nucleotide sequence ID" value="XM_016022188.4"/>
</dbReference>
<sequence>MVEKTTTFMAFQSLLLYATILILGFSALVINADDTTPIPESKAALSNWFSSNVKSAAERASTLDPALVAAEKTPRIIKVRKDGSGDFKTVMDAVSSIPSGNDKRIIVFIGPGVYEEKIRIERTKAFITFYGQPNNMPTLTFSGTAAKYGTVDSASLIVESDYFTAANIIVKNSSPRPNGKNPGEQAVALRISGTKAAFYNCRLIGFQDTLCDDRGYHFFKDCYIEGTVDFIFGSGTSLYLNTQLNVLGDAGLTVITAQARESESEPTGYSFVHCQITGTGTGTFLGRAWKTRPRVVYAYTTMANIINPAGWSHNFHPERAQTVFYGEYKSSGPGANPSGRAKFTKQLTEAQVRPFITLGFIQGSKWLLPPPKV</sequence>
<accession>A0A6P3ZVW0</accession>
<evidence type="ECO:0000256" key="9">
    <source>
        <dbReference type="PROSITE-ProRule" id="PRU10040"/>
    </source>
</evidence>